<evidence type="ECO:0000313" key="3">
    <source>
        <dbReference type="Proteomes" id="UP000800235"/>
    </source>
</evidence>
<dbReference type="Proteomes" id="UP000800235">
    <property type="component" value="Unassembled WGS sequence"/>
</dbReference>
<dbReference type="Gene3D" id="3.40.50.1100">
    <property type="match status" value="2"/>
</dbReference>
<reference evidence="2" key="1">
    <citation type="journal article" date="2020" name="Stud. Mycol.">
        <title>101 Dothideomycetes genomes: a test case for predicting lifestyles and emergence of pathogens.</title>
        <authorList>
            <person name="Haridas S."/>
            <person name="Albert R."/>
            <person name="Binder M."/>
            <person name="Bloem J."/>
            <person name="Labutti K."/>
            <person name="Salamov A."/>
            <person name="Andreopoulos B."/>
            <person name="Baker S."/>
            <person name="Barry K."/>
            <person name="Bills G."/>
            <person name="Bluhm B."/>
            <person name="Cannon C."/>
            <person name="Castanera R."/>
            <person name="Culley D."/>
            <person name="Daum C."/>
            <person name="Ezra D."/>
            <person name="Gonzalez J."/>
            <person name="Henrissat B."/>
            <person name="Kuo A."/>
            <person name="Liang C."/>
            <person name="Lipzen A."/>
            <person name="Lutzoni F."/>
            <person name="Magnuson J."/>
            <person name="Mondo S."/>
            <person name="Nolan M."/>
            <person name="Ohm R."/>
            <person name="Pangilinan J."/>
            <person name="Park H.-J."/>
            <person name="Ramirez L."/>
            <person name="Alfaro M."/>
            <person name="Sun H."/>
            <person name="Tritt A."/>
            <person name="Yoshinaga Y."/>
            <person name="Zwiers L.-H."/>
            <person name="Turgeon B."/>
            <person name="Goodwin S."/>
            <person name="Spatafora J."/>
            <person name="Crous P."/>
            <person name="Grigoriev I."/>
        </authorList>
    </citation>
    <scope>NUCLEOTIDE SEQUENCE</scope>
    <source>
        <strain evidence="2">CBS 130266</strain>
    </source>
</reference>
<dbReference type="SUPFAM" id="SSF53686">
    <property type="entry name" value="Tryptophan synthase beta subunit-like PLP-dependent enzymes"/>
    <property type="match status" value="1"/>
</dbReference>
<comment type="caution">
    <text evidence="2">The sequence shown here is derived from an EMBL/GenBank/DDBJ whole genome shotgun (WGS) entry which is preliminary data.</text>
</comment>
<gene>
    <name evidence="2" type="ORF">EJ08DRAFT_714712</name>
</gene>
<dbReference type="Pfam" id="PF00291">
    <property type="entry name" value="PALP"/>
    <property type="match status" value="1"/>
</dbReference>
<organism evidence="2 3">
    <name type="scientific">Tothia fuscella</name>
    <dbReference type="NCBI Taxonomy" id="1048955"/>
    <lineage>
        <taxon>Eukaryota</taxon>
        <taxon>Fungi</taxon>
        <taxon>Dikarya</taxon>
        <taxon>Ascomycota</taxon>
        <taxon>Pezizomycotina</taxon>
        <taxon>Dothideomycetes</taxon>
        <taxon>Pleosporomycetidae</taxon>
        <taxon>Venturiales</taxon>
        <taxon>Cylindrosympodiaceae</taxon>
        <taxon>Tothia</taxon>
    </lineage>
</organism>
<accession>A0A9P4P0V0</accession>
<proteinExistence type="predicted"/>
<dbReference type="PANTHER" id="PTHR42937">
    <property type="match status" value="1"/>
</dbReference>
<dbReference type="EMBL" id="MU007011">
    <property type="protein sequence ID" value="KAF2436135.1"/>
    <property type="molecule type" value="Genomic_DNA"/>
</dbReference>
<dbReference type="NCBIfam" id="NF006058">
    <property type="entry name" value="PRK08206.1"/>
    <property type="match status" value="1"/>
</dbReference>
<feature type="domain" description="Tryptophan synthase beta chain-like PALP" evidence="1">
    <location>
        <begin position="29"/>
        <end position="349"/>
    </location>
</feature>
<keyword evidence="3" id="KW-1185">Reference proteome</keyword>
<name>A0A9P4P0V0_9PEZI</name>
<protein>
    <submittedName>
        <fullName evidence="2">Tryptophan synthase beta subunit-like PLP-dependent enzyme</fullName>
    </submittedName>
</protein>
<dbReference type="InterPro" id="IPR001926">
    <property type="entry name" value="TrpB-like_PALP"/>
</dbReference>
<evidence type="ECO:0000259" key="1">
    <source>
        <dbReference type="Pfam" id="PF00291"/>
    </source>
</evidence>
<dbReference type="AlphaFoldDB" id="A0A9P4P0V0"/>
<dbReference type="PANTHER" id="PTHR42937:SF1">
    <property type="entry name" value="DIAMINOPROPIONATE AMMONIA-LYASE"/>
    <property type="match status" value="1"/>
</dbReference>
<dbReference type="OrthoDB" id="10059875at2759"/>
<evidence type="ECO:0000313" key="2">
    <source>
        <dbReference type="EMBL" id="KAF2436135.1"/>
    </source>
</evidence>
<dbReference type="InterPro" id="IPR036052">
    <property type="entry name" value="TrpB-like_PALP_sf"/>
</dbReference>
<sequence>MYLNPSARTWTCKNPIDPKVLDFHRSLPEYAVTPLTPLCELAKELGIGHVFVKDESNRFGLPAFKILGASWAVYCAVCAKAGLPSTVSIEELGQTAKAKGIRLVTCSEGNWGRSVARMGKYLGIDTTIYVPRYMDEATQVKIRSEGAIVEVVKGEYDDCIVVTREEADRTGALLVMDTSWEGYEKIPGWVTEGYSTMLMEVDQQVAEAVSEPVTLAIASVGVGSWAHSVVAHFKSKELTAYVATVESTAAPCLNTSLNAGQIVPVETGETIMNGMNCGTVSSIAWSFLRDGVDASVVIPDIDAHEALLYLNNHGVSAGPCGAAPLVALLELKEKSHLDLGPNSIVVLFCTEGAREYAIPY</sequence>